<feature type="transmembrane region" description="Helical" evidence="7">
    <location>
        <begin position="246"/>
        <end position="270"/>
    </location>
</feature>
<feature type="transmembrane region" description="Helical" evidence="7">
    <location>
        <begin position="102"/>
        <end position="122"/>
    </location>
</feature>
<feature type="transmembrane region" description="Helical" evidence="7">
    <location>
        <begin position="26"/>
        <end position="41"/>
    </location>
</feature>
<dbReference type="Gene3D" id="1.25.40.10">
    <property type="entry name" value="Tetratricopeptide repeat domain"/>
    <property type="match status" value="1"/>
</dbReference>
<dbReference type="InterPro" id="IPR035952">
    <property type="entry name" value="Rhomboid-like_sf"/>
</dbReference>
<name>A0A2K2H5Q5_9BACT</name>
<sequence length="486" mass="55432">MSDSKGGAVSCSTTGKSWFQRHPDRAFLLQMLLCVGLVYWVRLEQEFLRPILFLMLLFSPVYAWLLFSMKAVVQGQSGTRKMLSRITFLPVPITEDEWRRQGFAWCTYGLILVNVGVFYLGQLQFPSWFENNLLFLPRRPNAWNIPVSVLMSSFLHGGRGHLWGNMFFLWAMGTVVERRIGGGRFLLCYLVAAVTSGLFFFDVMWLATGQYSHLLGASGAISGIIGLYAVRCYFKTMLVPFPLLGLLSLFYPVYLQIRMNALLVIGVFFLSNLDHGIGQLTGTRFSYVAHWAHLGGLGIGLLLGWFLRLAKPALQERHLELSRRRVGCNGFGLDARQLSLETVLDLDPDNVEARLELARVHSRHRLSEQARTLYLALVRELVGSDPKRAADIFREYLDRYWQPASPDLQYRMAGLFFHFGDLPMASRCLDMLLAEQDLPSEIREKAMFQMVKVLFSMKLADPAREYADRFKNDFPQSALGFSSWLK</sequence>
<evidence type="ECO:0000256" key="4">
    <source>
        <dbReference type="ARBA" id="ARBA00022801"/>
    </source>
</evidence>
<comment type="caution">
    <text evidence="9">The sequence shown here is derived from an EMBL/GenBank/DDBJ whole genome shotgun (WGS) entry which is preliminary data.</text>
</comment>
<feature type="transmembrane region" description="Helical" evidence="7">
    <location>
        <begin position="185"/>
        <end position="207"/>
    </location>
</feature>
<comment type="similarity">
    <text evidence="2">Belongs to the peptidase S54 family.</text>
</comment>
<dbReference type="PANTHER" id="PTHR43731">
    <property type="entry name" value="RHOMBOID PROTEASE"/>
    <property type="match status" value="1"/>
</dbReference>
<dbReference type="PANTHER" id="PTHR43731:SF14">
    <property type="entry name" value="PRESENILIN-ASSOCIATED RHOMBOID-LIKE PROTEIN, MITOCHONDRIAL"/>
    <property type="match status" value="1"/>
</dbReference>
<gene>
    <name evidence="9" type="ORF">C2E25_16530</name>
</gene>
<feature type="transmembrane region" description="Helical" evidence="7">
    <location>
        <begin position="290"/>
        <end position="307"/>
    </location>
</feature>
<evidence type="ECO:0000256" key="5">
    <source>
        <dbReference type="ARBA" id="ARBA00022989"/>
    </source>
</evidence>
<accession>A0A2K2H5Q5</accession>
<evidence type="ECO:0000256" key="6">
    <source>
        <dbReference type="ARBA" id="ARBA00023136"/>
    </source>
</evidence>
<feature type="domain" description="Peptidase S54 rhomboid" evidence="8">
    <location>
        <begin position="149"/>
        <end position="308"/>
    </location>
</feature>
<protein>
    <recommendedName>
        <fullName evidence="8">Peptidase S54 rhomboid domain-containing protein</fullName>
    </recommendedName>
</protein>
<evidence type="ECO:0000256" key="2">
    <source>
        <dbReference type="ARBA" id="ARBA00009045"/>
    </source>
</evidence>
<evidence type="ECO:0000256" key="7">
    <source>
        <dbReference type="SAM" id="Phobius"/>
    </source>
</evidence>
<dbReference type="EMBL" id="PPFX01000058">
    <property type="protein sequence ID" value="PNU18654.1"/>
    <property type="molecule type" value="Genomic_DNA"/>
</dbReference>
<dbReference type="InterPro" id="IPR022764">
    <property type="entry name" value="Peptidase_S54_rhomboid_dom"/>
</dbReference>
<dbReference type="Pfam" id="PF01694">
    <property type="entry name" value="Rhomboid"/>
    <property type="match status" value="1"/>
</dbReference>
<evidence type="ECO:0000313" key="9">
    <source>
        <dbReference type="EMBL" id="PNU18654.1"/>
    </source>
</evidence>
<dbReference type="SUPFAM" id="SSF144091">
    <property type="entry name" value="Rhomboid-like"/>
    <property type="match status" value="1"/>
</dbReference>
<dbReference type="SUPFAM" id="SSF48452">
    <property type="entry name" value="TPR-like"/>
    <property type="match status" value="1"/>
</dbReference>
<keyword evidence="5 7" id="KW-1133">Transmembrane helix</keyword>
<proteinExistence type="inferred from homology"/>
<dbReference type="GO" id="GO:0016020">
    <property type="term" value="C:membrane"/>
    <property type="evidence" value="ECO:0007669"/>
    <property type="project" value="UniProtKB-SubCell"/>
</dbReference>
<evidence type="ECO:0000259" key="8">
    <source>
        <dbReference type="Pfam" id="PF01694"/>
    </source>
</evidence>
<organism evidence="9 10">
    <name type="scientific">Geothermobacter hydrogeniphilus</name>
    <dbReference type="NCBI Taxonomy" id="1969733"/>
    <lineage>
        <taxon>Bacteria</taxon>
        <taxon>Pseudomonadati</taxon>
        <taxon>Thermodesulfobacteriota</taxon>
        <taxon>Desulfuromonadia</taxon>
        <taxon>Desulfuromonadales</taxon>
        <taxon>Geothermobacteraceae</taxon>
        <taxon>Geothermobacter</taxon>
    </lineage>
</organism>
<dbReference type="AlphaFoldDB" id="A0A2K2H5Q5"/>
<feature type="transmembrane region" description="Helical" evidence="7">
    <location>
        <begin position="47"/>
        <end position="67"/>
    </location>
</feature>
<dbReference type="InterPro" id="IPR050925">
    <property type="entry name" value="Rhomboid_protease_S54"/>
</dbReference>
<evidence type="ECO:0000313" key="10">
    <source>
        <dbReference type="Proteomes" id="UP000236340"/>
    </source>
</evidence>
<dbReference type="Gene3D" id="1.20.1540.10">
    <property type="entry name" value="Rhomboid-like"/>
    <property type="match status" value="1"/>
</dbReference>
<evidence type="ECO:0000256" key="1">
    <source>
        <dbReference type="ARBA" id="ARBA00004141"/>
    </source>
</evidence>
<feature type="transmembrane region" description="Helical" evidence="7">
    <location>
        <begin position="213"/>
        <end position="234"/>
    </location>
</feature>
<comment type="subcellular location">
    <subcellularLocation>
        <location evidence="1">Membrane</location>
        <topology evidence="1">Multi-pass membrane protein</topology>
    </subcellularLocation>
</comment>
<dbReference type="Proteomes" id="UP000236340">
    <property type="component" value="Unassembled WGS sequence"/>
</dbReference>
<dbReference type="InterPro" id="IPR011990">
    <property type="entry name" value="TPR-like_helical_dom_sf"/>
</dbReference>
<dbReference type="GO" id="GO:0004252">
    <property type="term" value="F:serine-type endopeptidase activity"/>
    <property type="evidence" value="ECO:0007669"/>
    <property type="project" value="InterPro"/>
</dbReference>
<keyword evidence="6 7" id="KW-0472">Membrane</keyword>
<evidence type="ECO:0000256" key="3">
    <source>
        <dbReference type="ARBA" id="ARBA00022692"/>
    </source>
</evidence>
<reference evidence="9 10" key="1">
    <citation type="journal article" date="2018" name="Genome Announc.">
        <title>Genome Sequence of Geothermobacter sp. HR-1 Iron Reducer from the Loihi Seamount.</title>
        <authorList>
            <person name="Smith H."/>
            <person name="Abuyen K."/>
            <person name="Tremblay J."/>
            <person name="Savalia P."/>
            <person name="Perez-Rodriguez I."/>
            <person name="Emerson D."/>
            <person name="Tully B."/>
            <person name="Amend J."/>
        </authorList>
    </citation>
    <scope>NUCLEOTIDE SEQUENCE [LARGE SCALE GENOMIC DNA]</scope>
    <source>
        <strain evidence="9 10">HR-1</strain>
    </source>
</reference>
<keyword evidence="3 7" id="KW-0812">Transmembrane</keyword>
<keyword evidence="4" id="KW-0378">Hydrolase</keyword>